<keyword evidence="6" id="KW-1185">Reference proteome</keyword>
<dbReference type="EMBL" id="JANDHW010000006">
    <property type="protein sequence ID" value="MCP9611897.1"/>
    <property type="molecule type" value="Genomic_DNA"/>
</dbReference>
<feature type="domain" description="Outer membrane lipoprotein BamD-like" evidence="4">
    <location>
        <begin position="33"/>
        <end position="224"/>
    </location>
</feature>
<reference evidence="5 6" key="1">
    <citation type="submission" date="2022-07" db="EMBL/GenBank/DDBJ databases">
        <title>Fecal culturing of patients with breast cancer.</title>
        <authorList>
            <person name="Teng N.M.Y."/>
            <person name="Kiu R."/>
            <person name="Evans R."/>
            <person name="Baker D.J."/>
            <person name="Zenner C."/>
            <person name="Robinson S.D."/>
            <person name="Hall L.J."/>
        </authorList>
    </citation>
    <scope>NUCLEOTIDE SEQUENCE [LARGE SCALE GENOMIC DNA]</scope>
    <source>
        <strain evidence="5 6">LH1063</strain>
    </source>
</reference>
<dbReference type="Gene3D" id="1.25.40.10">
    <property type="entry name" value="Tetratricopeptide repeat domain"/>
    <property type="match status" value="1"/>
</dbReference>
<keyword evidence="1" id="KW-0732">Signal</keyword>
<name>A0ABT1MGX6_9BACT</name>
<dbReference type="InterPro" id="IPR011990">
    <property type="entry name" value="TPR-like_helical_dom_sf"/>
</dbReference>
<evidence type="ECO:0000313" key="6">
    <source>
        <dbReference type="Proteomes" id="UP001205603"/>
    </source>
</evidence>
<accession>A0ABT1MGX6</accession>
<keyword evidence="3" id="KW-0998">Cell outer membrane</keyword>
<evidence type="ECO:0000256" key="1">
    <source>
        <dbReference type="ARBA" id="ARBA00022729"/>
    </source>
</evidence>
<evidence type="ECO:0000256" key="2">
    <source>
        <dbReference type="ARBA" id="ARBA00023136"/>
    </source>
</evidence>
<dbReference type="InterPro" id="IPR039565">
    <property type="entry name" value="BamD-like"/>
</dbReference>
<proteinExistence type="predicted"/>
<gene>
    <name evidence="5" type="primary">bamD</name>
    <name evidence="5" type="ORF">NMU02_07305</name>
</gene>
<keyword evidence="2" id="KW-0472">Membrane</keyword>
<sequence length="267" mass="31373">MKKTLYLLVLVLCITSCGEYNKILKSTDNDLKYEYAKKYFDQKKYSRAYTLLSDLVTPFKGTDKAEESLYLLARSYFLAKDYVTSGEYFTTYYKSYPRGQYAELARFYAGYGYYLDSPEARLDQSGTYKAIDELQMFLEYYPNSEKAKEAQDIIIELQEKLAEKELYSVQLYYNLGFLMGKNNYEAAVITAQNALKDYPYSKYSQDFSFLILKSKYEEALHSIDAKKEDRFREVIDEYYGFVNDYPDSPNMKEAKKIFSVANKYVKD</sequence>
<dbReference type="NCBIfam" id="TIGR03302">
    <property type="entry name" value="OM_YfiO"/>
    <property type="match status" value="1"/>
</dbReference>
<dbReference type="InterPro" id="IPR017689">
    <property type="entry name" value="BamD"/>
</dbReference>
<evidence type="ECO:0000259" key="4">
    <source>
        <dbReference type="Pfam" id="PF13525"/>
    </source>
</evidence>
<dbReference type="Pfam" id="PF13525">
    <property type="entry name" value="YfiO"/>
    <property type="match status" value="1"/>
</dbReference>
<dbReference type="Proteomes" id="UP001205603">
    <property type="component" value="Unassembled WGS sequence"/>
</dbReference>
<protein>
    <submittedName>
        <fullName evidence="5">Outer membrane protein assembly factor BamD</fullName>
    </submittedName>
</protein>
<dbReference type="SUPFAM" id="SSF48452">
    <property type="entry name" value="TPR-like"/>
    <property type="match status" value="1"/>
</dbReference>
<organism evidence="5 6">
    <name type="scientific">Coprobacter tertius</name>
    <dbReference type="NCBI Taxonomy" id="2944915"/>
    <lineage>
        <taxon>Bacteria</taxon>
        <taxon>Pseudomonadati</taxon>
        <taxon>Bacteroidota</taxon>
        <taxon>Bacteroidia</taxon>
        <taxon>Bacteroidales</taxon>
        <taxon>Barnesiellaceae</taxon>
        <taxon>Coprobacter</taxon>
    </lineage>
</organism>
<comment type="caution">
    <text evidence="5">The sequence shown here is derived from an EMBL/GenBank/DDBJ whole genome shotgun (WGS) entry which is preliminary data.</text>
</comment>
<evidence type="ECO:0000313" key="5">
    <source>
        <dbReference type="EMBL" id="MCP9611897.1"/>
    </source>
</evidence>
<evidence type="ECO:0000256" key="3">
    <source>
        <dbReference type="ARBA" id="ARBA00023237"/>
    </source>
</evidence>